<dbReference type="InterPro" id="IPR050126">
    <property type="entry name" value="Ap4A_hydrolase"/>
</dbReference>
<dbReference type="GO" id="GO:0005737">
    <property type="term" value="C:cytoplasm"/>
    <property type="evidence" value="ECO:0007669"/>
    <property type="project" value="TreeGrafter"/>
</dbReference>
<evidence type="ECO:0000259" key="1">
    <source>
        <dbReference type="Pfam" id="PF00149"/>
    </source>
</evidence>
<dbReference type="InterPro" id="IPR029052">
    <property type="entry name" value="Metallo-depent_PP-like"/>
</dbReference>
<reference evidence="2 3" key="1">
    <citation type="submission" date="2017-10" db="EMBL/GenBank/DDBJ databases">
        <title>The draft genome sequence of Lewinella nigricans NBRC 102662.</title>
        <authorList>
            <person name="Wang K."/>
        </authorList>
    </citation>
    <scope>NUCLEOTIDE SEQUENCE [LARGE SCALE GENOMIC DNA]</scope>
    <source>
        <strain evidence="2 3">NBRC 102662</strain>
    </source>
</reference>
<proteinExistence type="predicted"/>
<dbReference type="PANTHER" id="PTHR42850">
    <property type="entry name" value="METALLOPHOSPHOESTERASE"/>
    <property type="match status" value="1"/>
</dbReference>
<dbReference type="GO" id="GO:0008803">
    <property type="term" value="F:bis(5'-nucleosyl)-tetraphosphatase (symmetrical) activity"/>
    <property type="evidence" value="ECO:0007669"/>
    <property type="project" value="TreeGrafter"/>
</dbReference>
<dbReference type="Gene3D" id="3.60.21.10">
    <property type="match status" value="1"/>
</dbReference>
<dbReference type="Proteomes" id="UP000223913">
    <property type="component" value="Unassembled WGS sequence"/>
</dbReference>
<keyword evidence="3" id="KW-1185">Reference proteome</keyword>
<comment type="caution">
    <text evidence="2">The sequence shown here is derived from an EMBL/GenBank/DDBJ whole genome shotgun (WGS) entry which is preliminary data.</text>
</comment>
<dbReference type="OrthoDB" id="9808081at2"/>
<sequence>MLRLPPHQIAHPVPKITDICGSPLLNPKLFKTMRQIAITDIHGCHKTFRALLDKVALSREDELFLLGDYIDRGPDSKGVIDTILKLKADGYQLTCLLGNHEQMFFELSLSPPGRPLYLYPGLAETLASYNCRHPKDIPPEHLEFILSLPSCHRVEDYWLVHAGFNFSIPDPLEDQHAMIWERHWYESVNKEWVGRRIILHGHTPTRVDEILSMYEKMDDMSALILDSGCVFRVQGLNQLTAFDMTNRRLYFQQNIDL</sequence>
<dbReference type="EMBL" id="PDUD01000024">
    <property type="protein sequence ID" value="PHN04741.1"/>
    <property type="molecule type" value="Genomic_DNA"/>
</dbReference>
<dbReference type="SUPFAM" id="SSF56300">
    <property type="entry name" value="Metallo-dependent phosphatases"/>
    <property type="match status" value="1"/>
</dbReference>
<name>A0A2D0N8A0_FLAN2</name>
<dbReference type="GO" id="GO:0016791">
    <property type="term" value="F:phosphatase activity"/>
    <property type="evidence" value="ECO:0007669"/>
    <property type="project" value="TreeGrafter"/>
</dbReference>
<organism evidence="2 3">
    <name type="scientific">Flavilitoribacter nigricans (strain ATCC 23147 / DSM 23189 / NBRC 102662 / NCIMB 1420 / SS-2)</name>
    <name type="common">Lewinella nigricans</name>
    <dbReference type="NCBI Taxonomy" id="1122177"/>
    <lineage>
        <taxon>Bacteria</taxon>
        <taxon>Pseudomonadati</taxon>
        <taxon>Bacteroidota</taxon>
        <taxon>Saprospiria</taxon>
        <taxon>Saprospirales</taxon>
        <taxon>Lewinellaceae</taxon>
        <taxon>Flavilitoribacter</taxon>
    </lineage>
</organism>
<gene>
    <name evidence="2" type="ORF">CRP01_19695</name>
</gene>
<evidence type="ECO:0000313" key="3">
    <source>
        <dbReference type="Proteomes" id="UP000223913"/>
    </source>
</evidence>
<evidence type="ECO:0000313" key="2">
    <source>
        <dbReference type="EMBL" id="PHN04741.1"/>
    </source>
</evidence>
<dbReference type="InterPro" id="IPR004843">
    <property type="entry name" value="Calcineurin-like_PHP"/>
</dbReference>
<dbReference type="AlphaFoldDB" id="A0A2D0N8A0"/>
<feature type="domain" description="Calcineurin-like phosphoesterase" evidence="1">
    <location>
        <begin position="33"/>
        <end position="206"/>
    </location>
</feature>
<dbReference type="Pfam" id="PF00149">
    <property type="entry name" value="Metallophos"/>
    <property type="match status" value="1"/>
</dbReference>
<dbReference type="GO" id="GO:0110154">
    <property type="term" value="P:RNA decapping"/>
    <property type="evidence" value="ECO:0007669"/>
    <property type="project" value="TreeGrafter"/>
</dbReference>
<dbReference type="CDD" id="cd00144">
    <property type="entry name" value="MPP_PPP_family"/>
    <property type="match status" value="1"/>
</dbReference>
<dbReference type="PANTHER" id="PTHR42850:SF4">
    <property type="entry name" value="ZINC-DEPENDENT ENDOPOLYPHOSPHATASE"/>
    <property type="match status" value="1"/>
</dbReference>
<protein>
    <recommendedName>
        <fullName evidence="1">Calcineurin-like phosphoesterase domain-containing protein</fullName>
    </recommendedName>
</protein>
<accession>A0A2D0N8A0</accession>